<feature type="non-terminal residue" evidence="1">
    <location>
        <position position="1"/>
    </location>
</feature>
<comment type="caution">
    <text evidence="1">The sequence shown here is derived from an EMBL/GenBank/DDBJ whole genome shotgun (WGS) entry which is preliminary data.</text>
</comment>
<name>A0ABS6S519_9BACT</name>
<keyword evidence="2" id="KW-1185">Reference proteome</keyword>
<dbReference type="Proteomes" id="UP001196980">
    <property type="component" value="Unassembled WGS sequence"/>
</dbReference>
<reference evidence="1 2" key="1">
    <citation type="journal article" date="2020" name="J Geophys Res Biogeosci">
        <title>Magnetotaxis as an Adaptation to Enable Bacterial Shuttling of Microbial Sulfur and Sulfur Cycling Across Aquatic Oxic#Anoxic Interfaces.</title>
        <authorList>
            <person name="Li J."/>
            <person name="Liu P."/>
            <person name="Wang J."/>
            <person name="Roberts A.P."/>
            <person name="Pan Y."/>
        </authorList>
    </citation>
    <scope>NUCLEOTIDE SEQUENCE [LARGE SCALE GENOMIC DNA]</scope>
    <source>
        <strain evidence="1 2">MYR-1_YQ</strain>
    </source>
</reference>
<gene>
    <name evidence="1" type="ORF">HWQ67_19615</name>
</gene>
<organism evidence="1 2">
    <name type="scientific">Candidatus Magnetobacterium casense</name>
    <dbReference type="NCBI Taxonomy" id="1455061"/>
    <lineage>
        <taxon>Bacteria</taxon>
        <taxon>Pseudomonadati</taxon>
        <taxon>Nitrospirota</taxon>
        <taxon>Thermodesulfovibrionia</taxon>
        <taxon>Thermodesulfovibrionales</taxon>
        <taxon>Candidatus Magnetobacteriaceae</taxon>
        <taxon>Candidatus Magnetobacterium</taxon>
    </lineage>
</organism>
<sequence>YYVKEVQYLIAQLIFQKLHDIELIVVTDIEESHTMLDLCAVPFPTRIVSVVGLDGISFYSAVTENARGFMVHCPSVELAFDIQEFFTTLTYLLTHQEIPIYTAPPYHILPEGNPLATMGIAMPETSVFIRRDILKTYKWLEFPRYDAPMITFIVSVTEELSPLLYLSLFSIYEHCAEYPCEVRILTEKAHIADYIRSICNATVFETKGDDNRFGVLNDIAGSATGKYLFFMSSNIALTHTSVPEIAMTFSEYPGAGIVAGKTVYLTEIIDNAGCILLANGYRVKYGWNKPRQELNCAYLREVDFFLMAFFAIRGDVFKGVNGFSALEFGDLCGQATL</sequence>
<dbReference type="EMBL" id="JABXWD010000804">
    <property type="protein sequence ID" value="MBV6343780.1"/>
    <property type="molecule type" value="Genomic_DNA"/>
</dbReference>
<evidence type="ECO:0000313" key="2">
    <source>
        <dbReference type="Proteomes" id="UP001196980"/>
    </source>
</evidence>
<proteinExistence type="predicted"/>
<accession>A0ABS6S519</accession>
<protein>
    <submittedName>
        <fullName evidence="1">Uncharacterized protein</fullName>
    </submittedName>
</protein>
<evidence type="ECO:0000313" key="1">
    <source>
        <dbReference type="EMBL" id="MBV6343780.1"/>
    </source>
</evidence>
<dbReference type="RefSeq" id="WP_218254393.1">
    <property type="nucleotide sequence ID" value="NZ_JABXWD010000804.1"/>
</dbReference>
<feature type="non-terminal residue" evidence="1">
    <location>
        <position position="337"/>
    </location>
</feature>